<dbReference type="EMBL" id="LGBR01000001">
    <property type="protein sequence ID" value="KOY51725.1"/>
    <property type="molecule type" value="Genomic_DNA"/>
</dbReference>
<evidence type="ECO:0000313" key="4">
    <source>
        <dbReference type="Proteomes" id="UP000037716"/>
    </source>
</evidence>
<dbReference type="InterPro" id="IPR007607">
    <property type="entry name" value="BacA/B"/>
</dbReference>
<comment type="similarity">
    <text evidence="1">Belongs to the bactofilin family.</text>
</comment>
<sequence>MPKIKPKESEKTRKSKDMERNVIAKNTKIVGDILSEGDFRIDGSLEGNLTTKGRVIIGATGVIKGNVSASNSDIEGDFSGELKVVKTLTVKAAAKISGDVVVGKLSIEPGATFNASCAMKAPSKESKKEDDTKEQPTKSKESKPKKAFK</sequence>
<evidence type="ECO:0000256" key="2">
    <source>
        <dbReference type="SAM" id="MobiDB-lite"/>
    </source>
</evidence>
<evidence type="ECO:0000313" key="3">
    <source>
        <dbReference type="EMBL" id="KOY51725.1"/>
    </source>
</evidence>
<protein>
    <submittedName>
        <fullName evidence="3">Integral membrane protein CcmA involved in cell shape determination</fullName>
    </submittedName>
</protein>
<dbReference type="AlphaFoldDB" id="A0A0M9CGX3"/>
<gene>
    <name evidence="3" type="ORF">I602_1285</name>
</gene>
<feature type="compositionally biased region" description="Basic and acidic residues" evidence="2">
    <location>
        <begin position="122"/>
        <end position="149"/>
    </location>
</feature>
<evidence type="ECO:0000256" key="1">
    <source>
        <dbReference type="ARBA" id="ARBA00044755"/>
    </source>
</evidence>
<feature type="region of interest" description="Disordered" evidence="2">
    <location>
        <begin position="117"/>
        <end position="149"/>
    </location>
</feature>
<reference evidence="3 4" key="1">
    <citation type="submission" date="2015-07" db="EMBL/GenBank/DDBJ databases">
        <title>Genome of Polaribacter dokdonenesis DSW-5, isolated from seawater off Dokdo in Korea.</title>
        <authorList>
            <person name="Yoon K."/>
            <person name="Song J.Y."/>
            <person name="Kim J.F."/>
        </authorList>
    </citation>
    <scope>NUCLEOTIDE SEQUENCE [LARGE SCALE GENOMIC DNA]</scope>
    <source>
        <strain evidence="3 4">DSW-5</strain>
    </source>
</reference>
<dbReference type="PATRIC" id="fig|1300348.6.peg.1284"/>
<name>A0A0M9CGX3_9FLAO</name>
<dbReference type="PANTHER" id="PTHR35024">
    <property type="entry name" value="HYPOTHETICAL CYTOSOLIC PROTEIN"/>
    <property type="match status" value="1"/>
</dbReference>
<proteinExistence type="inferred from homology"/>
<dbReference type="Pfam" id="PF04519">
    <property type="entry name" value="Bactofilin"/>
    <property type="match status" value="1"/>
</dbReference>
<dbReference type="PANTHER" id="PTHR35024:SF4">
    <property type="entry name" value="POLYMER-FORMING CYTOSKELETAL PROTEIN"/>
    <property type="match status" value="1"/>
</dbReference>
<accession>A0A0M9CGX3</accession>
<comment type="caution">
    <text evidence="3">The sequence shown here is derived from an EMBL/GenBank/DDBJ whole genome shotgun (WGS) entry which is preliminary data.</text>
</comment>
<organism evidence="3 4">
    <name type="scientific">Polaribacter dokdonensis DSW-5</name>
    <dbReference type="NCBI Taxonomy" id="1300348"/>
    <lineage>
        <taxon>Bacteria</taxon>
        <taxon>Pseudomonadati</taxon>
        <taxon>Bacteroidota</taxon>
        <taxon>Flavobacteriia</taxon>
        <taxon>Flavobacteriales</taxon>
        <taxon>Flavobacteriaceae</taxon>
    </lineage>
</organism>
<dbReference type="STRING" id="1300348.I602_1285"/>
<dbReference type="Proteomes" id="UP000037716">
    <property type="component" value="Unassembled WGS sequence"/>
</dbReference>